<dbReference type="InterPro" id="IPR015655">
    <property type="entry name" value="PP2C"/>
</dbReference>
<gene>
    <name evidence="2" type="ORF">FDA94_04975</name>
</gene>
<dbReference type="Gene3D" id="3.60.40.10">
    <property type="entry name" value="PPM-type phosphatase domain"/>
    <property type="match status" value="1"/>
</dbReference>
<dbReference type="PROSITE" id="PS51746">
    <property type="entry name" value="PPM_2"/>
    <property type="match status" value="1"/>
</dbReference>
<organism evidence="2 3">
    <name type="scientific">Herbidospora galbida</name>
    <dbReference type="NCBI Taxonomy" id="2575442"/>
    <lineage>
        <taxon>Bacteria</taxon>
        <taxon>Bacillati</taxon>
        <taxon>Actinomycetota</taxon>
        <taxon>Actinomycetes</taxon>
        <taxon>Streptosporangiales</taxon>
        <taxon>Streptosporangiaceae</taxon>
        <taxon>Herbidospora</taxon>
    </lineage>
</organism>
<dbReference type="CDD" id="cd00143">
    <property type="entry name" value="PP2Cc"/>
    <property type="match status" value="1"/>
</dbReference>
<evidence type="ECO:0000313" key="2">
    <source>
        <dbReference type="EMBL" id="TKK90362.1"/>
    </source>
</evidence>
<dbReference type="EMBL" id="SZQA01000003">
    <property type="protein sequence ID" value="TKK90362.1"/>
    <property type="molecule type" value="Genomic_DNA"/>
</dbReference>
<keyword evidence="3" id="KW-1185">Reference proteome</keyword>
<evidence type="ECO:0000259" key="1">
    <source>
        <dbReference type="PROSITE" id="PS51746"/>
    </source>
</evidence>
<dbReference type="Proteomes" id="UP000308705">
    <property type="component" value="Unassembled WGS sequence"/>
</dbReference>
<accession>A0A4U3MNV2</accession>
<evidence type="ECO:0000313" key="3">
    <source>
        <dbReference type="Proteomes" id="UP000308705"/>
    </source>
</evidence>
<dbReference type="RefSeq" id="WP_137245836.1">
    <property type="nucleotide sequence ID" value="NZ_SZQA01000003.1"/>
</dbReference>
<dbReference type="OrthoDB" id="9801841at2"/>
<comment type="caution">
    <text evidence="2">The sequence shown here is derived from an EMBL/GenBank/DDBJ whole genome shotgun (WGS) entry which is preliminary data.</text>
</comment>
<dbReference type="GO" id="GO:0004722">
    <property type="term" value="F:protein serine/threonine phosphatase activity"/>
    <property type="evidence" value="ECO:0007669"/>
    <property type="project" value="InterPro"/>
</dbReference>
<sequence>MSLIVTAAARTHVGRVRRRNEDSFYCGRSLFAVADGLGGHVAGDVASNTVIDALRPYDKETAAADLLTVLGRMVFKANQALREKVEAEPEAAGMGTTLVAMLLSGSTAALANIGDSRAYLLRDGDDADGKPEAIPITEDHVYGNLVSDADDVPNLPPKMSRFLDGRADGRSPDLNIREMQAGDRFLLCSDGLSAVVPPDLILEALRSSTDPGDAADQLVSLAVDHGGPDNITVIIIDVREA</sequence>
<dbReference type="AlphaFoldDB" id="A0A4U3MNV2"/>
<dbReference type="SUPFAM" id="SSF81606">
    <property type="entry name" value="PP2C-like"/>
    <property type="match status" value="1"/>
</dbReference>
<name>A0A4U3MNV2_9ACTN</name>
<dbReference type="InterPro" id="IPR001932">
    <property type="entry name" value="PPM-type_phosphatase-like_dom"/>
</dbReference>
<dbReference type="SMART" id="SM00331">
    <property type="entry name" value="PP2C_SIG"/>
    <property type="match status" value="1"/>
</dbReference>
<dbReference type="PANTHER" id="PTHR47992">
    <property type="entry name" value="PROTEIN PHOSPHATASE"/>
    <property type="match status" value="1"/>
</dbReference>
<protein>
    <submittedName>
        <fullName evidence="2">Serine/threonine-protein phosphatase</fullName>
    </submittedName>
</protein>
<feature type="domain" description="PPM-type phosphatase" evidence="1">
    <location>
        <begin position="5"/>
        <end position="238"/>
    </location>
</feature>
<dbReference type="InterPro" id="IPR036457">
    <property type="entry name" value="PPM-type-like_dom_sf"/>
</dbReference>
<dbReference type="SMART" id="SM00332">
    <property type="entry name" value="PP2Cc"/>
    <property type="match status" value="1"/>
</dbReference>
<dbReference type="Pfam" id="PF13672">
    <property type="entry name" value="PP2C_2"/>
    <property type="match status" value="1"/>
</dbReference>
<reference evidence="2 3" key="1">
    <citation type="submission" date="2019-04" db="EMBL/GenBank/DDBJ databases">
        <title>Herbidospora sp. NEAU-GS14.nov., a novel actinomycete isolated from soil.</title>
        <authorList>
            <person name="Han L."/>
        </authorList>
    </citation>
    <scope>NUCLEOTIDE SEQUENCE [LARGE SCALE GENOMIC DNA]</scope>
    <source>
        <strain evidence="2 3">NEAU-GS14</strain>
    </source>
</reference>
<proteinExistence type="predicted"/>